<accession>A0A9Q8V7T9</accession>
<evidence type="ECO:0000259" key="3">
    <source>
        <dbReference type="Pfam" id="PF22893"/>
    </source>
</evidence>
<dbReference type="SUPFAM" id="SSF53167">
    <property type="entry name" value="Purine and uridine phosphorylases"/>
    <property type="match status" value="1"/>
</dbReference>
<feature type="compositionally biased region" description="Pro residues" evidence="1">
    <location>
        <begin position="826"/>
        <end position="835"/>
    </location>
</feature>
<gene>
    <name evidence="4" type="ORF">JDV02_001732</name>
</gene>
<evidence type="ECO:0000259" key="2">
    <source>
        <dbReference type="Pfam" id="PF01048"/>
    </source>
</evidence>
<dbReference type="Pfam" id="PF22893">
    <property type="entry name" value="ULD_2"/>
    <property type="match status" value="1"/>
</dbReference>
<dbReference type="PANTHER" id="PTHR46082">
    <property type="entry name" value="ATP/GTP-BINDING PROTEIN-RELATED"/>
    <property type="match status" value="1"/>
</dbReference>
<dbReference type="GO" id="GO:0009116">
    <property type="term" value="P:nucleoside metabolic process"/>
    <property type="evidence" value="ECO:0007669"/>
    <property type="project" value="InterPro"/>
</dbReference>
<dbReference type="AlphaFoldDB" id="A0A9Q8V7T9"/>
<reference evidence="4" key="1">
    <citation type="submission" date="2021-11" db="EMBL/GenBank/DDBJ databases">
        <title>Purpureocillium_takamizusanense_genome.</title>
        <authorList>
            <person name="Nguyen N.-H."/>
        </authorList>
    </citation>
    <scope>NUCLEOTIDE SEQUENCE</scope>
    <source>
        <strain evidence="4">PT3</strain>
    </source>
</reference>
<dbReference type="InterPro" id="IPR035994">
    <property type="entry name" value="Nucleoside_phosphorylase_sf"/>
</dbReference>
<name>A0A9Q8V7T9_9HYPO</name>
<dbReference type="GO" id="GO:0003824">
    <property type="term" value="F:catalytic activity"/>
    <property type="evidence" value="ECO:0007669"/>
    <property type="project" value="InterPro"/>
</dbReference>
<evidence type="ECO:0000313" key="4">
    <source>
        <dbReference type="EMBL" id="UNI15169.1"/>
    </source>
</evidence>
<feature type="compositionally biased region" description="Basic and acidic residues" evidence="1">
    <location>
        <begin position="932"/>
        <end position="944"/>
    </location>
</feature>
<feature type="region of interest" description="Disordered" evidence="1">
    <location>
        <begin position="753"/>
        <end position="786"/>
    </location>
</feature>
<dbReference type="InterPro" id="IPR000845">
    <property type="entry name" value="Nucleoside_phosphorylase_d"/>
</dbReference>
<dbReference type="GeneID" id="72063694"/>
<feature type="region of interest" description="Disordered" evidence="1">
    <location>
        <begin position="1"/>
        <end position="37"/>
    </location>
</feature>
<feature type="domain" description="Nucleoside phosphorylase" evidence="2">
    <location>
        <begin position="48"/>
        <end position="168"/>
    </location>
</feature>
<organism evidence="4 5">
    <name type="scientific">Purpureocillium takamizusanense</name>
    <dbReference type="NCBI Taxonomy" id="2060973"/>
    <lineage>
        <taxon>Eukaryota</taxon>
        <taxon>Fungi</taxon>
        <taxon>Dikarya</taxon>
        <taxon>Ascomycota</taxon>
        <taxon>Pezizomycotina</taxon>
        <taxon>Sordariomycetes</taxon>
        <taxon>Hypocreomycetidae</taxon>
        <taxon>Hypocreales</taxon>
        <taxon>Ophiocordycipitaceae</taxon>
        <taxon>Purpureocillium</taxon>
    </lineage>
</organism>
<evidence type="ECO:0000313" key="5">
    <source>
        <dbReference type="Proteomes" id="UP000829364"/>
    </source>
</evidence>
<protein>
    <recommendedName>
        <fullName evidence="6">Nucleoside phosphorylase domain-containing protein</fullName>
    </recommendedName>
</protein>
<feature type="region of interest" description="Disordered" evidence="1">
    <location>
        <begin position="693"/>
        <end position="720"/>
    </location>
</feature>
<evidence type="ECO:0000256" key="1">
    <source>
        <dbReference type="SAM" id="MobiDB-lite"/>
    </source>
</evidence>
<dbReference type="EMBL" id="CP086354">
    <property type="protein sequence ID" value="UNI15169.1"/>
    <property type="molecule type" value="Genomic_DNA"/>
</dbReference>
<feature type="region of interest" description="Disordered" evidence="1">
    <location>
        <begin position="824"/>
        <end position="905"/>
    </location>
</feature>
<keyword evidence="5" id="KW-1185">Reference proteome</keyword>
<dbReference type="RefSeq" id="XP_047838650.1">
    <property type="nucleotide sequence ID" value="XM_047982684.1"/>
</dbReference>
<dbReference type="KEGG" id="ptkz:JDV02_001732"/>
<feature type="compositionally biased region" description="Polar residues" evidence="1">
    <location>
        <begin position="875"/>
        <end position="893"/>
    </location>
</feature>
<dbReference type="Pfam" id="PF01048">
    <property type="entry name" value="PNP_UDP_1"/>
    <property type="match status" value="1"/>
</dbReference>
<dbReference type="OrthoDB" id="4925214at2759"/>
<dbReference type="Proteomes" id="UP000829364">
    <property type="component" value="Chromosome 1"/>
</dbReference>
<proteinExistence type="predicted"/>
<dbReference type="InterPro" id="IPR054464">
    <property type="entry name" value="ULD_fung"/>
</dbReference>
<feature type="compositionally biased region" description="Polar residues" evidence="1">
    <location>
        <begin position="840"/>
        <end position="853"/>
    </location>
</feature>
<feature type="compositionally biased region" description="Basic and acidic residues" evidence="1">
    <location>
        <begin position="696"/>
        <end position="709"/>
    </location>
</feature>
<sequence length="944" mass="104718">MMDRSPATLARHLGKRKRGPSSDDDEQVATQRHRTSPYRRPACRQEFEIAVICALPLEYDAVCLLFDEFWDGDRESYGRASGDRNSYTTGRIRKHNVVLVLLYRMGKATAAGAAASMQSSYTGLRVAFLVGICGGVPCPRDREEIVLGDVVISKTVIQYDFGRQYPGHFARKEAAGDILGGQSKDIRNMLALLETRRGRSRLQSTTAKYLKELQTNASIQEVGHTYAYPGVAEDKLYNATYRHKHRSPSRCGCFLENHEQLGLVCAEAITSSCEELGCDASYLVTRGRLCASTSQERDSAYSSRDPAIHVGPVASGDAVMKSGEDRDRIAANDGVIAFEMEGAGAWEEVPSVVIKGVCDYADCHKHKRWQRFAAATAASAMKGLLNLWVYRDDAPRSGRLADSWPNATPGDAEARVRVRDHHVIVTLERASQITHVIPWTSHGPRDQPSFHRVTVIDARGMPLPFYLETVTSKQLFTHILKERFGDLGTGKIDRNEWMLEDRDTGQILDLSAPWLSLFKPNQVLFMTMIFRRRKTPSTRCPSCSFSNYGTTDTETQCKRCGLFYQRVQEVQKYEVFDRERSTSPPPVPTNIPPEATGPQKPQHYTAEDDISQYRRVSVIDTTFQIDKASCQNGTASPRMLLTAKDLHEVEALARRLALVSGLSVSDCSALLQDYELTLSSIRDEFEAVHQASLAPESREDYDEHRRPSSAERMVIPPNTALGEGPRFDFPKLSQTLEGSNAQFRSLLEMTDRSNRMTPPMRDSLPPTLRRRDVTGDAPLSGTAPWSSFRPPLPIYLSSAAYINSFASESPSPWSGLMNAVLERDVPPPPLPPPRVMPFTRLTTTNTHTGQPEQGTRRGRPPNSRGDGGYHPAPESSASNATGQGRLFASSTANEPLGSDAEHGAERPLFLRHGPLFSSAADFHAGSTLQRLDPSRAARGRRSDI</sequence>
<evidence type="ECO:0008006" key="6">
    <source>
        <dbReference type="Google" id="ProtNLM"/>
    </source>
</evidence>
<dbReference type="InterPro" id="IPR053137">
    <property type="entry name" value="NLR-like"/>
</dbReference>
<feature type="domain" description="Ubiquitin-like" evidence="3">
    <location>
        <begin position="453"/>
        <end position="531"/>
    </location>
</feature>
<feature type="region of interest" description="Disordered" evidence="1">
    <location>
        <begin position="921"/>
        <end position="944"/>
    </location>
</feature>
<dbReference type="PANTHER" id="PTHR46082:SF6">
    <property type="entry name" value="AAA+ ATPASE DOMAIN-CONTAINING PROTEIN-RELATED"/>
    <property type="match status" value="1"/>
</dbReference>
<feature type="region of interest" description="Disordered" evidence="1">
    <location>
        <begin position="576"/>
        <end position="603"/>
    </location>
</feature>
<dbReference type="Gene3D" id="3.40.50.1580">
    <property type="entry name" value="Nucleoside phosphorylase domain"/>
    <property type="match status" value="1"/>
</dbReference>